<accession>A0ABW2ZQM9</accession>
<dbReference type="EMBL" id="JBHTIM010000001">
    <property type="protein sequence ID" value="MFD0780936.1"/>
    <property type="molecule type" value="Genomic_DNA"/>
</dbReference>
<dbReference type="SUPFAM" id="SSF55154">
    <property type="entry name" value="CYTH-like phosphatases"/>
    <property type="match status" value="1"/>
</dbReference>
<organism evidence="2 3">
    <name type="scientific">Microbacterium koreense</name>
    <dbReference type="NCBI Taxonomy" id="323761"/>
    <lineage>
        <taxon>Bacteria</taxon>
        <taxon>Bacillati</taxon>
        <taxon>Actinomycetota</taxon>
        <taxon>Actinomycetes</taxon>
        <taxon>Micrococcales</taxon>
        <taxon>Microbacteriaceae</taxon>
        <taxon>Microbacterium</taxon>
    </lineage>
</organism>
<gene>
    <name evidence="2" type="ORF">ACFQZV_06440</name>
</gene>
<dbReference type="InterPro" id="IPR018966">
    <property type="entry name" value="VTC_domain"/>
</dbReference>
<dbReference type="InterPro" id="IPR033469">
    <property type="entry name" value="CYTH-like_dom_sf"/>
</dbReference>
<proteinExistence type="predicted"/>
<dbReference type="Pfam" id="PF09359">
    <property type="entry name" value="VTC"/>
    <property type="match status" value="1"/>
</dbReference>
<keyword evidence="3" id="KW-1185">Reference proteome</keyword>
<dbReference type="CDD" id="cd07750">
    <property type="entry name" value="PolyPPase_VTC_like"/>
    <property type="match status" value="1"/>
</dbReference>
<dbReference type="InterPro" id="IPR042267">
    <property type="entry name" value="VTC_sf"/>
</dbReference>
<dbReference type="Gene3D" id="3.20.100.30">
    <property type="entry name" value="VTC, catalytic tunnel domain"/>
    <property type="match status" value="1"/>
</dbReference>
<evidence type="ECO:0000313" key="2">
    <source>
        <dbReference type="EMBL" id="MFD0780936.1"/>
    </source>
</evidence>
<dbReference type="Proteomes" id="UP001597042">
    <property type="component" value="Unassembled WGS sequence"/>
</dbReference>
<dbReference type="RefSeq" id="WP_378752174.1">
    <property type="nucleotide sequence ID" value="NZ_JBHSSV010000008.1"/>
</dbReference>
<feature type="domain" description="VTC" evidence="1">
    <location>
        <begin position="24"/>
        <end position="230"/>
    </location>
</feature>
<evidence type="ECO:0000313" key="3">
    <source>
        <dbReference type="Proteomes" id="UP001597042"/>
    </source>
</evidence>
<name>A0ABW2ZQM9_9MICO</name>
<comment type="caution">
    <text evidence="2">The sequence shown here is derived from an EMBL/GenBank/DDBJ whole genome shotgun (WGS) entry which is preliminary data.</text>
</comment>
<reference evidence="3" key="1">
    <citation type="journal article" date="2019" name="Int. J. Syst. Evol. Microbiol.">
        <title>The Global Catalogue of Microorganisms (GCM) 10K type strain sequencing project: providing services to taxonomists for standard genome sequencing and annotation.</title>
        <authorList>
            <consortium name="The Broad Institute Genomics Platform"/>
            <consortium name="The Broad Institute Genome Sequencing Center for Infectious Disease"/>
            <person name="Wu L."/>
            <person name="Ma J."/>
        </authorList>
    </citation>
    <scope>NUCLEOTIDE SEQUENCE [LARGE SCALE GENOMIC DNA]</scope>
    <source>
        <strain evidence="3">CCUG 50754</strain>
    </source>
</reference>
<evidence type="ECO:0000259" key="1">
    <source>
        <dbReference type="Pfam" id="PF09359"/>
    </source>
</evidence>
<protein>
    <submittedName>
        <fullName evidence="2">Polyphosphate polymerase domain-containing protein</fullName>
    </submittedName>
</protein>
<sequence length="266" mass="29525">MNTLDRFAPISLDDLVADAALLTRIDRKYVIDRGDLDAILTSLDPATRVLEIDGARTFAYESVYFDTPDLLSFHLAARPRRRRFKLRTRTYLDVDAAYLELKTRGARGTTVKQRSEYDPRLRGELTADARGDAREALQVIGAGDRADDLTPALTTRYHRATLLASSGAARATVDTALEWRHPDGDGFALDGLAIVETKSGSAASDIDRLLWRAGHRPTRVSKYATGLAALRPDLPRNRWSRLLRERFAPLNPSSTLSDRLESSCAA</sequence>